<dbReference type="Proteomes" id="UP001390963">
    <property type="component" value="Unassembled WGS sequence"/>
</dbReference>
<gene>
    <name evidence="2" type="ORF">VZD24_00245</name>
    <name evidence="1" type="ORF">VZD85_03115</name>
</gene>
<dbReference type="EMBL" id="JAZBJM010000001">
    <property type="protein sequence ID" value="MEM0517330.1"/>
    <property type="molecule type" value="Genomic_DNA"/>
</dbReference>
<protein>
    <submittedName>
        <fullName evidence="1">Uncharacterized protein</fullName>
    </submittedName>
</protein>
<reference evidence="1 4" key="1">
    <citation type="submission" date="2024-01" db="EMBL/GenBank/DDBJ databases">
        <title>Aequorivita flavus sp. nov., isolated from deep-sea sediment.</title>
        <authorList>
            <person name="Chen X."/>
        </authorList>
    </citation>
    <scope>NUCLEOTIDE SEQUENCE</scope>
    <source>
        <strain evidence="1">MCCC 1A16923</strain>
        <strain evidence="2 4">MCCC 1A16935</strain>
    </source>
</reference>
<dbReference type="EMBL" id="JBANCF010000001">
    <property type="protein sequence ID" value="MEM0571929.1"/>
    <property type="molecule type" value="Genomic_DNA"/>
</dbReference>
<keyword evidence="4" id="KW-1185">Reference proteome</keyword>
<evidence type="ECO:0000313" key="2">
    <source>
        <dbReference type="EMBL" id="MEM0571929.1"/>
    </source>
</evidence>
<accession>A0AB35YMC0</accession>
<sequence length="106" mass="12538">MEQSEFLEKNIFVDLENLNNDDVDVHRFSEADFKIVLERVAYFGIGVYTIETWEQNKMHTTAAHTDFKKKATDPRWYNKAYLTFKTSQAELTYSATYKVSNKLLER</sequence>
<dbReference type="Proteomes" id="UP001388259">
    <property type="component" value="Unassembled WGS sequence"/>
</dbReference>
<proteinExistence type="predicted"/>
<evidence type="ECO:0000313" key="4">
    <source>
        <dbReference type="Proteomes" id="UP001390963"/>
    </source>
</evidence>
<dbReference type="AlphaFoldDB" id="A0AB35YMC0"/>
<evidence type="ECO:0000313" key="1">
    <source>
        <dbReference type="EMBL" id="MEM0517330.1"/>
    </source>
</evidence>
<evidence type="ECO:0000313" key="3">
    <source>
        <dbReference type="Proteomes" id="UP001388259"/>
    </source>
</evidence>
<comment type="caution">
    <text evidence="1">The sequence shown here is derived from an EMBL/GenBank/DDBJ whole genome shotgun (WGS) entry which is preliminary data.</text>
</comment>
<dbReference type="RefSeq" id="WP_279447406.1">
    <property type="nucleotide sequence ID" value="NZ_JAZBJM010000001.1"/>
</dbReference>
<organism evidence="1 3">
    <name type="scientific">Aequorivita flava</name>
    <dbReference type="NCBI Taxonomy" id="3114371"/>
    <lineage>
        <taxon>Bacteria</taxon>
        <taxon>Pseudomonadati</taxon>
        <taxon>Bacteroidota</taxon>
        <taxon>Flavobacteriia</taxon>
        <taxon>Flavobacteriales</taxon>
        <taxon>Flavobacteriaceae</taxon>
        <taxon>Aequorivita</taxon>
    </lineage>
</organism>
<name>A0AB35YMC0_9FLAO</name>